<dbReference type="Pfam" id="PF02585">
    <property type="entry name" value="PIG-L"/>
    <property type="match status" value="1"/>
</dbReference>
<evidence type="ECO:0000313" key="2">
    <source>
        <dbReference type="Proteomes" id="UP000192505"/>
    </source>
</evidence>
<organism evidence="1 2">
    <name type="scientific">Rhodoferax ferrireducens</name>
    <dbReference type="NCBI Taxonomy" id="192843"/>
    <lineage>
        <taxon>Bacteria</taxon>
        <taxon>Pseudomonadati</taxon>
        <taxon>Pseudomonadota</taxon>
        <taxon>Betaproteobacteria</taxon>
        <taxon>Burkholderiales</taxon>
        <taxon>Comamonadaceae</taxon>
        <taxon>Rhodoferax</taxon>
    </lineage>
</organism>
<evidence type="ECO:0008006" key="3">
    <source>
        <dbReference type="Google" id="ProtNLM"/>
    </source>
</evidence>
<comment type="caution">
    <text evidence="1">The sequence shown here is derived from an EMBL/GenBank/DDBJ whole genome shotgun (WGS) entry which is preliminary data.</text>
</comment>
<dbReference type="InterPro" id="IPR024078">
    <property type="entry name" value="LmbE-like_dom_sf"/>
</dbReference>
<reference evidence="1 2" key="1">
    <citation type="submission" date="2017-01" db="EMBL/GenBank/DDBJ databases">
        <title>Novel large sulfur bacteria in the metagenomes of groundwater-fed chemosynthetic microbial mats in the Lake Huron basin.</title>
        <authorList>
            <person name="Sharrar A.M."/>
            <person name="Flood B.E."/>
            <person name="Bailey J.V."/>
            <person name="Jones D.S."/>
            <person name="Biddanda B."/>
            <person name="Ruberg S.A."/>
            <person name="Marcus D.N."/>
            <person name="Dick G.J."/>
        </authorList>
    </citation>
    <scope>NUCLEOTIDE SEQUENCE [LARGE SCALE GENOMIC DNA]</scope>
    <source>
        <strain evidence="1">A7</strain>
    </source>
</reference>
<dbReference type="Gene3D" id="3.40.50.10320">
    <property type="entry name" value="LmbE-like"/>
    <property type="match status" value="1"/>
</dbReference>
<accession>A0A1W9KW92</accession>
<evidence type="ECO:0000313" key="1">
    <source>
        <dbReference type="EMBL" id="OQW88797.1"/>
    </source>
</evidence>
<sequence>MPETPLLGPTRPHYRAVFISPHLDDAVFSCGGRIAQLVLEGPVLVLNIFTRYLADLKIHGAVMGAQRHQEERDAAAFLGYESRSLDELDAPFRRDAYRKLGNLFRPPCELDMAWLPTLRARLLGLLDGIDFDQLYVPLGIGWHVDHVLTHLAFDTWAERSKLLYYEDAPYCCIPHATRYRLNDLAYAPVPAGDASLAPTSALLAWQQAASAYANTALMKNLQPWIVRQLALPAVSFYLFRLMAQHRHPVARASQHHLQPLLVPVADQLERKVDAMALYPSQFGEFFVSRQDGLTTLTTYAQTMGQATGAVERYWTHQAQDFT</sequence>
<dbReference type="EMBL" id="MTEI01000003">
    <property type="protein sequence ID" value="OQW88797.1"/>
    <property type="molecule type" value="Genomic_DNA"/>
</dbReference>
<name>A0A1W9KW92_9BURK</name>
<dbReference type="Proteomes" id="UP000192505">
    <property type="component" value="Unassembled WGS sequence"/>
</dbReference>
<gene>
    <name evidence="1" type="ORF">BWK72_07545</name>
</gene>
<protein>
    <recommendedName>
        <fullName evidence="3">PIG-L family deacetylase</fullName>
    </recommendedName>
</protein>
<dbReference type="SUPFAM" id="SSF102588">
    <property type="entry name" value="LmbE-like"/>
    <property type="match status" value="1"/>
</dbReference>
<dbReference type="AlphaFoldDB" id="A0A1W9KW92"/>
<proteinExistence type="predicted"/>
<dbReference type="InterPro" id="IPR003737">
    <property type="entry name" value="GlcNAc_PI_deacetylase-related"/>
</dbReference>